<dbReference type="Gene3D" id="3.30.230.10">
    <property type="match status" value="1"/>
</dbReference>
<evidence type="ECO:0000256" key="2">
    <source>
        <dbReference type="ARBA" id="ARBA00022763"/>
    </source>
</evidence>
<dbReference type="InterPro" id="IPR002099">
    <property type="entry name" value="MutL/Mlh/PMS"/>
</dbReference>
<dbReference type="InterPro" id="IPR014721">
    <property type="entry name" value="Ribsml_uS5_D2-typ_fold_subgr"/>
</dbReference>
<dbReference type="Gene3D" id="3.30.1370.100">
    <property type="entry name" value="MutL, C-terminal domain, regulatory subdomain"/>
    <property type="match status" value="1"/>
</dbReference>
<dbReference type="GO" id="GO:0140664">
    <property type="term" value="F:ATP-dependent DNA damage sensor activity"/>
    <property type="evidence" value="ECO:0007669"/>
    <property type="project" value="InterPro"/>
</dbReference>
<dbReference type="PROSITE" id="PS00058">
    <property type="entry name" value="DNA_MISMATCH_REPAIR_1"/>
    <property type="match status" value="1"/>
</dbReference>
<dbReference type="GO" id="GO:0032300">
    <property type="term" value="C:mismatch repair complex"/>
    <property type="evidence" value="ECO:0007669"/>
    <property type="project" value="InterPro"/>
</dbReference>
<protein>
    <submittedName>
        <fullName evidence="6">DNA mismatch repair endonuclease MutL</fullName>
    </submittedName>
</protein>
<dbReference type="Proteomes" id="UP000607397">
    <property type="component" value="Unassembled WGS sequence"/>
</dbReference>
<dbReference type="Gene3D" id="3.30.1540.20">
    <property type="entry name" value="MutL, C-terminal domain, dimerisation subdomain"/>
    <property type="match status" value="1"/>
</dbReference>
<evidence type="ECO:0000256" key="3">
    <source>
        <dbReference type="ARBA" id="ARBA00023204"/>
    </source>
</evidence>
<comment type="similarity">
    <text evidence="1">Belongs to the DNA mismatch repair MutL/HexB family.</text>
</comment>
<dbReference type="GO" id="GO:0004519">
    <property type="term" value="F:endonuclease activity"/>
    <property type="evidence" value="ECO:0007669"/>
    <property type="project" value="UniProtKB-KW"/>
</dbReference>
<feature type="domain" description="DNA mismatch repair protein S5" evidence="5">
    <location>
        <begin position="214"/>
        <end position="343"/>
    </location>
</feature>
<dbReference type="SUPFAM" id="SSF55874">
    <property type="entry name" value="ATPase domain of HSP90 chaperone/DNA topoisomerase II/histidine kinase"/>
    <property type="match status" value="1"/>
</dbReference>
<evidence type="ECO:0000313" key="7">
    <source>
        <dbReference type="Proteomes" id="UP000607397"/>
    </source>
</evidence>
<dbReference type="InterPro" id="IPR042121">
    <property type="entry name" value="MutL_C_regsub"/>
</dbReference>
<dbReference type="InterPro" id="IPR020568">
    <property type="entry name" value="Ribosomal_Su5_D2-typ_SF"/>
</dbReference>
<evidence type="ECO:0000256" key="1">
    <source>
        <dbReference type="ARBA" id="ARBA00006082"/>
    </source>
</evidence>
<dbReference type="PANTHER" id="PTHR10073:SF12">
    <property type="entry name" value="DNA MISMATCH REPAIR PROTEIN MLH1"/>
    <property type="match status" value="1"/>
</dbReference>
<proteinExistence type="inferred from homology"/>
<dbReference type="Gene3D" id="3.30.565.10">
    <property type="entry name" value="Histidine kinase-like ATPase, C-terminal domain"/>
    <property type="match status" value="1"/>
</dbReference>
<keyword evidence="6" id="KW-0540">Nuclease</keyword>
<dbReference type="InterPro" id="IPR014762">
    <property type="entry name" value="DNA_mismatch_repair_CS"/>
</dbReference>
<dbReference type="CDD" id="cd00782">
    <property type="entry name" value="MutL_Trans"/>
    <property type="match status" value="1"/>
</dbReference>
<dbReference type="NCBIfam" id="NF000951">
    <property type="entry name" value="PRK00095.2-1"/>
    <property type="match status" value="1"/>
</dbReference>
<dbReference type="InterPro" id="IPR014790">
    <property type="entry name" value="MutL_C"/>
</dbReference>
<dbReference type="CDD" id="cd16926">
    <property type="entry name" value="HATPase_MutL-MLH-PMS-like"/>
    <property type="match status" value="1"/>
</dbReference>
<dbReference type="AlphaFoldDB" id="A0A8K1ZWK7"/>
<dbReference type="EMBL" id="WVIC01000014">
    <property type="protein sequence ID" value="NCJ06570.1"/>
    <property type="molecule type" value="Genomic_DNA"/>
</dbReference>
<sequence length="578" mass="64431">MSRQIHPIGRDLVHHIAAGEVIDSLAAVVRELVDNALDAQATRVTLGLWPDQWRVQVSDNGHGLSGLNLQQAAMAHSTSKLSSTMALQRITTLGFRGEALHSLAQLGTLSICSRCPEENSGWQATYQSDGQVQAITPIAIAPGTVVTVDQVFARYPQRRQMMPSLTQQMRAIQGIIHDQALCHPEVTWRVQRQDRLWFSISPGRTALTIFPQLLATVQPGDLRHIHQDLRPLLPGTIEVVIGLPDRCHRGRPDWLRVAVNGRCVQVSGADPSRNGQLRPFEQTIITAFRQTLPRHRYPLCFVHIHAEPSQVDWNRHPAKTSIYLNHLAPWQDALAAAIRTLLQVQPEVGDRTHAQHLARWVKATEQAGIYGLGRGDAIASPLSDPLSDPLPTPESSSPKLPLRAIAQLHQTYILAEHPTGLWLVEQHIAHERVLYEKLCLDWEIQTLETPILLPTLTEAQVKQLQHLGLTLEPFGTQDWIARSAPALLSNREDCVAALLELSRGNGLQPALVATACRSALRNGTPLSLPEMQALLDQWQATNHPRTCPHGRPIYFTLEEHQLARFFRRHWVIGKSHGL</sequence>
<dbReference type="InterPro" id="IPR036890">
    <property type="entry name" value="HATPase_C_sf"/>
</dbReference>
<evidence type="ECO:0000259" key="4">
    <source>
        <dbReference type="SMART" id="SM00853"/>
    </source>
</evidence>
<dbReference type="GO" id="GO:0016887">
    <property type="term" value="F:ATP hydrolysis activity"/>
    <property type="evidence" value="ECO:0007669"/>
    <property type="project" value="InterPro"/>
</dbReference>
<dbReference type="InterPro" id="IPR037198">
    <property type="entry name" value="MutL_C_sf"/>
</dbReference>
<dbReference type="SMART" id="SM00853">
    <property type="entry name" value="MutL_C"/>
    <property type="match status" value="1"/>
</dbReference>
<dbReference type="Pfam" id="PF01119">
    <property type="entry name" value="DNA_mis_repair"/>
    <property type="match status" value="1"/>
</dbReference>
<dbReference type="GO" id="GO:0005524">
    <property type="term" value="F:ATP binding"/>
    <property type="evidence" value="ECO:0007669"/>
    <property type="project" value="InterPro"/>
</dbReference>
<dbReference type="InterPro" id="IPR038973">
    <property type="entry name" value="MutL/Mlh/Pms-like"/>
</dbReference>
<reference evidence="6" key="1">
    <citation type="submission" date="2019-12" db="EMBL/GenBank/DDBJ databases">
        <title>High-Quality draft genome sequences of three cyanobacteria isolated from the limestone walls of the Old Cathedral of Coimbra.</title>
        <authorList>
            <person name="Tiago I."/>
            <person name="Soares F."/>
            <person name="Portugal A."/>
        </authorList>
    </citation>
    <scope>NUCLEOTIDE SEQUENCE [LARGE SCALE GENOMIC DNA]</scope>
    <source>
        <strain evidence="6">C</strain>
    </source>
</reference>
<keyword evidence="2" id="KW-0227">DNA damage</keyword>
<name>A0A8K1ZWK7_9CYAN</name>
<dbReference type="SUPFAM" id="SSF54211">
    <property type="entry name" value="Ribosomal protein S5 domain 2-like"/>
    <property type="match status" value="1"/>
</dbReference>
<keyword evidence="6" id="KW-0378">Hydrolase</keyword>
<evidence type="ECO:0000259" key="5">
    <source>
        <dbReference type="SMART" id="SM01340"/>
    </source>
</evidence>
<dbReference type="SUPFAM" id="SSF118116">
    <property type="entry name" value="DNA mismatch repair protein MutL"/>
    <property type="match status" value="1"/>
</dbReference>
<keyword evidence="3" id="KW-0234">DNA repair</keyword>
<dbReference type="SMART" id="SM01340">
    <property type="entry name" value="DNA_mis_repair"/>
    <property type="match status" value="1"/>
</dbReference>
<comment type="caution">
    <text evidence="6">The sequence shown here is derived from an EMBL/GenBank/DDBJ whole genome shotgun (WGS) entry which is preliminary data.</text>
</comment>
<dbReference type="NCBIfam" id="TIGR00585">
    <property type="entry name" value="mutl"/>
    <property type="match status" value="1"/>
</dbReference>
<dbReference type="GO" id="GO:0030983">
    <property type="term" value="F:mismatched DNA binding"/>
    <property type="evidence" value="ECO:0007669"/>
    <property type="project" value="InterPro"/>
</dbReference>
<dbReference type="InterPro" id="IPR013507">
    <property type="entry name" value="DNA_mismatch_S5_2-like"/>
</dbReference>
<dbReference type="PANTHER" id="PTHR10073">
    <property type="entry name" value="DNA MISMATCH REPAIR PROTEIN MLH, PMS, MUTL"/>
    <property type="match status" value="1"/>
</dbReference>
<dbReference type="GO" id="GO:0006298">
    <property type="term" value="P:mismatch repair"/>
    <property type="evidence" value="ECO:0007669"/>
    <property type="project" value="InterPro"/>
</dbReference>
<feature type="domain" description="MutL C-terminal dimerisation" evidence="4">
    <location>
        <begin position="404"/>
        <end position="526"/>
    </location>
</feature>
<evidence type="ECO:0000313" key="6">
    <source>
        <dbReference type="EMBL" id="NCJ06570.1"/>
    </source>
</evidence>
<dbReference type="Pfam" id="PF13589">
    <property type="entry name" value="HATPase_c_3"/>
    <property type="match status" value="1"/>
</dbReference>
<accession>A0A8K1ZWK7</accession>
<dbReference type="FunFam" id="3.30.565.10:FF:000003">
    <property type="entry name" value="DNA mismatch repair endonuclease MutL"/>
    <property type="match status" value="1"/>
</dbReference>
<keyword evidence="7" id="KW-1185">Reference proteome</keyword>
<dbReference type="Pfam" id="PF08676">
    <property type="entry name" value="MutL_C"/>
    <property type="match status" value="1"/>
</dbReference>
<keyword evidence="6" id="KW-0255">Endonuclease</keyword>
<organism evidence="6 7">
    <name type="scientific">Petrachloros mirabilis ULC683</name>
    <dbReference type="NCBI Taxonomy" id="2781853"/>
    <lineage>
        <taxon>Bacteria</taxon>
        <taxon>Bacillati</taxon>
        <taxon>Cyanobacteriota</taxon>
        <taxon>Cyanophyceae</taxon>
        <taxon>Synechococcales</taxon>
        <taxon>Petrachlorosaceae</taxon>
        <taxon>Petrachloros</taxon>
        <taxon>Petrachloros mirabilis</taxon>
    </lineage>
</organism>
<dbReference type="InterPro" id="IPR042120">
    <property type="entry name" value="MutL_C_dimsub"/>
</dbReference>
<gene>
    <name evidence="6" type="primary">mutL</name>
    <name evidence="6" type="ORF">GS597_08640</name>
</gene>